<evidence type="ECO:0000313" key="4">
    <source>
        <dbReference type="Proteomes" id="UP000694388"/>
    </source>
</evidence>
<protein>
    <submittedName>
        <fullName evidence="3">Glucosidase, beta (bile acid) 2</fullName>
    </submittedName>
</protein>
<sequence length="714" mass="80416">MGGIGGGSVTRGWRGEFCRWQLFPGMYTYNTVIADQFTVCLRRAGQTVYQQVLSVETPNTLQAWKWALPGHCAFYHALYPRAWHVYELPGQNITLTCRQVSPIIPHDYQESCLPAVVFAWEVDNRSDEDTEVTIMFTLANGTGGQGNSDDGHWNESFIVPESKKNELQVSGVLLHHSHAVNPYSIAIASRCQAGLTVTHRTEFDPQGTGRDLWEDLVEDGRLNCTDGSGVKTKGHEEVAGAVACTAMVPAGGSAQLEFSLTWDMPRIRFGAQGQDYYRRYTRWFGSNGTAAPELARHALTHYKEWEDRIDNWQRPILEDLSLPSWYKSALFNELYFLADGGTVWLDIPEGMGHDLPNILHEYGHFAYLEGQEYRMYNTYDVHFYASFALIMLWPKLQLSLQYEIAATIMQEDDNQRVHLMDGSRGSVKTRNVVPHDVGDPEDEPWLRVNAYLIHNTASWRDLNIKFVLQVFRDYQATGDFDYLQYMWPICQKVMNYHLRYDSDGDGLIENSGCADQTYDGWPVKGPSAYCGGLFIASLCVMCKIAEMIGSTDVYDKYHDILTRGKEAYDRLLFNGQYYKYDSSAKHYSNSVMADQCAGQWYLRACGLGSGTDEVFPGEHVRSALQTVYELNVKGFADGKMGAVNGMLPNGEVDMSSVQSFEVWVGVVYALAATMIQEPTQRSESVGRRDMSAADWWRAAAISSDEPITGPRGSV</sequence>
<dbReference type="GO" id="GO:0016020">
    <property type="term" value="C:membrane"/>
    <property type="evidence" value="ECO:0007669"/>
    <property type="project" value="InterPro"/>
</dbReference>
<dbReference type="InterPro" id="IPR014551">
    <property type="entry name" value="B_Glucosidase_GBA2-typ"/>
</dbReference>
<reference evidence="3" key="2">
    <citation type="submission" date="2025-09" db="UniProtKB">
        <authorList>
            <consortium name="Ensembl"/>
        </authorList>
    </citation>
    <scope>IDENTIFICATION</scope>
</reference>
<proteinExistence type="predicted"/>
<dbReference type="SUPFAM" id="SSF48208">
    <property type="entry name" value="Six-hairpin glycosidases"/>
    <property type="match status" value="1"/>
</dbReference>
<evidence type="ECO:0000259" key="1">
    <source>
        <dbReference type="Pfam" id="PF04685"/>
    </source>
</evidence>
<dbReference type="InterPro" id="IPR052566">
    <property type="entry name" value="Non-lysos_glucosylceramidase"/>
</dbReference>
<dbReference type="GO" id="GO:0007417">
    <property type="term" value="P:central nervous system development"/>
    <property type="evidence" value="ECO:0007669"/>
    <property type="project" value="TreeGrafter"/>
</dbReference>
<name>A0A8C4Q6S7_EPTBU</name>
<dbReference type="GeneTree" id="ENSGT00390000010998"/>
<dbReference type="Pfam" id="PF04685">
    <property type="entry name" value="DUF608"/>
    <property type="match status" value="1"/>
</dbReference>
<reference evidence="3" key="1">
    <citation type="submission" date="2025-08" db="UniProtKB">
        <authorList>
            <consortium name="Ensembl"/>
        </authorList>
    </citation>
    <scope>IDENTIFICATION</scope>
</reference>
<dbReference type="InterPro" id="IPR012341">
    <property type="entry name" value="6hp_glycosidase-like_sf"/>
</dbReference>
<dbReference type="PANTHER" id="PTHR12654:SF0">
    <property type="entry name" value="NON-LYSOSOMAL GLUCOSYLCERAMIDASE"/>
    <property type="match status" value="1"/>
</dbReference>
<keyword evidence="4" id="KW-1185">Reference proteome</keyword>
<dbReference type="Pfam" id="PF12215">
    <property type="entry name" value="Glyco_hydr_116N"/>
    <property type="match status" value="1"/>
</dbReference>
<dbReference type="GO" id="GO:0008422">
    <property type="term" value="F:beta-glucosidase activity"/>
    <property type="evidence" value="ECO:0007669"/>
    <property type="project" value="TreeGrafter"/>
</dbReference>
<evidence type="ECO:0000259" key="2">
    <source>
        <dbReference type="Pfam" id="PF12215"/>
    </source>
</evidence>
<dbReference type="PANTHER" id="PTHR12654">
    <property type="entry name" value="BILE ACID BETA-GLUCOSIDASE-RELATED"/>
    <property type="match status" value="1"/>
</dbReference>
<dbReference type="InterPro" id="IPR006775">
    <property type="entry name" value="GH116_catalytic"/>
</dbReference>
<dbReference type="Ensembl" id="ENSEBUT00000011109.1">
    <property type="protein sequence ID" value="ENSEBUP00000010559.1"/>
    <property type="gene ID" value="ENSEBUG00000006798.1"/>
</dbReference>
<dbReference type="GO" id="GO:0005975">
    <property type="term" value="P:carbohydrate metabolic process"/>
    <property type="evidence" value="ECO:0007669"/>
    <property type="project" value="InterPro"/>
</dbReference>
<dbReference type="InterPro" id="IPR024462">
    <property type="entry name" value="GH116_N"/>
</dbReference>
<dbReference type="AlphaFoldDB" id="A0A8C4Q6S7"/>
<feature type="domain" description="Glycosyl-hydrolase family 116 catalytic region" evidence="1">
    <location>
        <begin position="363"/>
        <end position="679"/>
    </location>
</feature>
<dbReference type="Gene3D" id="1.50.10.10">
    <property type="match status" value="1"/>
</dbReference>
<dbReference type="GO" id="GO:0004348">
    <property type="term" value="F:glucosylceramidase activity"/>
    <property type="evidence" value="ECO:0007669"/>
    <property type="project" value="InterPro"/>
</dbReference>
<accession>A0A8C4Q6S7</accession>
<evidence type="ECO:0000313" key="3">
    <source>
        <dbReference type="Ensembl" id="ENSEBUP00000010559.1"/>
    </source>
</evidence>
<dbReference type="PIRSF" id="PIRSF028944">
    <property type="entry name" value="Beta_gluc_GBA2"/>
    <property type="match status" value="1"/>
</dbReference>
<feature type="domain" description="Glycosyl-hydrolase family 116 N-terminal" evidence="2">
    <location>
        <begin position="1"/>
        <end position="305"/>
    </location>
</feature>
<dbReference type="InterPro" id="IPR008928">
    <property type="entry name" value="6-hairpin_glycosidase_sf"/>
</dbReference>
<dbReference type="Proteomes" id="UP000694388">
    <property type="component" value="Unplaced"/>
</dbReference>
<dbReference type="GO" id="GO:0006680">
    <property type="term" value="P:glucosylceramide catabolic process"/>
    <property type="evidence" value="ECO:0007669"/>
    <property type="project" value="InterPro"/>
</dbReference>
<organism evidence="3 4">
    <name type="scientific">Eptatretus burgeri</name>
    <name type="common">Inshore hagfish</name>
    <dbReference type="NCBI Taxonomy" id="7764"/>
    <lineage>
        <taxon>Eukaryota</taxon>
        <taxon>Metazoa</taxon>
        <taxon>Chordata</taxon>
        <taxon>Craniata</taxon>
        <taxon>Vertebrata</taxon>
        <taxon>Cyclostomata</taxon>
        <taxon>Myxini</taxon>
        <taxon>Myxiniformes</taxon>
        <taxon>Myxinidae</taxon>
        <taxon>Eptatretinae</taxon>
        <taxon>Eptatretus</taxon>
    </lineage>
</organism>